<dbReference type="GO" id="GO:0070042">
    <property type="term" value="F:rRNA (uridine-N3-)-methyltransferase activity"/>
    <property type="evidence" value="ECO:0007669"/>
    <property type="project" value="InterPro"/>
</dbReference>
<name>A0AAD4P1L8_PERFH</name>
<dbReference type="InterPro" id="IPR029063">
    <property type="entry name" value="SAM-dependent_MTases_sf"/>
</dbReference>
<feature type="domain" description="25S rRNA (uridine-N(3))-methyltransferase BMT5-like" evidence="1">
    <location>
        <begin position="18"/>
        <end position="184"/>
    </location>
</feature>
<dbReference type="Pfam" id="PF10354">
    <property type="entry name" value="BMT5-like"/>
    <property type="match status" value="1"/>
</dbReference>
<comment type="caution">
    <text evidence="2">The sequence shown here is derived from an EMBL/GenBank/DDBJ whole genome shotgun (WGS) entry which is preliminary data.</text>
</comment>
<dbReference type="PANTHER" id="PTHR11538:SF89">
    <property type="entry name" value="PROTEIN, PUTATIVE (DUF2431)-RELATED"/>
    <property type="match status" value="1"/>
</dbReference>
<evidence type="ECO:0000259" key="1">
    <source>
        <dbReference type="Pfam" id="PF10354"/>
    </source>
</evidence>
<protein>
    <submittedName>
        <fullName evidence="2">Methyltransferase small domain protein</fullName>
    </submittedName>
</protein>
<reference evidence="2 3" key="1">
    <citation type="journal article" date="2021" name="Nat. Commun.">
        <title>Incipient diploidization of the medicinal plant Perilla within 10,000 years.</title>
        <authorList>
            <person name="Zhang Y."/>
            <person name="Shen Q."/>
            <person name="Leng L."/>
            <person name="Zhang D."/>
            <person name="Chen S."/>
            <person name="Shi Y."/>
            <person name="Ning Z."/>
            <person name="Chen S."/>
        </authorList>
    </citation>
    <scope>NUCLEOTIDE SEQUENCE [LARGE SCALE GENOMIC DNA]</scope>
    <source>
        <strain evidence="3">cv. PC099</strain>
    </source>
</reference>
<dbReference type="AlphaFoldDB" id="A0AAD4P1L8"/>
<keyword evidence="3" id="KW-1185">Reference proteome</keyword>
<keyword evidence="2" id="KW-0489">Methyltransferase</keyword>
<dbReference type="SUPFAM" id="SSF53335">
    <property type="entry name" value="S-adenosyl-L-methionine-dependent methyltransferases"/>
    <property type="match status" value="1"/>
</dbReference>
<dbReference type="Proteomes" id="UP001190926">
    <property type="component" value="Unassembled WGS sequence"/>
</dbReference>
<evidence type="ECO:0000313" key="3">
    <source>
        <dbReference type="Proteomes" id="UP001190926"/>
    </source>
</evidence>
<dbReference type="GO" id="GO:0005737">
    <property type="term" value="C:cytoplasm"/>
    <property type="evidence" value="ECO:0007669"/>
    <property type="project" value="TreeGrafter"/>
</dbReference>
<dbReference type="PANTHER" id="PTHR11538">
    <property type="entry name" value="PHENYLALANYL-TRNA SYNTHETASE"/>
    <property type="match status" value="1"/>
</dbReference>
<dbReference type="GO" id="GO:0070475">
    <property type="term" value="P:rRNA base methylation"/>
    <property type="evidence" value="ECO:0007669"/>
    <property type="project" value="InterPro"/>
</dbReference>
<organism evidence="2 3">
    <name type="scientific">Perilla frutescens var. hirtella</name>
    <name type="common">Perilla citriodora</name>
    <name type="synonym">Perilla setoyensis</name>
    <dbReference type="NCBI Taxonomy" id="608512"/>
    <lineage>
        <taxon>Eukaryota</taxon>
        <taxon>Viridiplantae</taxon>
        <taxon>Streptophyta</taxon>
        <taxon>Embryophyta</taxon>
        <taxon>Tracheophyta</taxon>
        <taxon>Spermatophyta</taxon>
        <taxon>Magnoliopsida</taxon>
        <taxon>eudicotyledons</taxon>
        <taxon>Gunneridae</taxon>
        <taxon>Pentapetalae</taxon>
        <taxon>asterids</taxon>
        <taxon>lamiids</taxon>
        <taxon>Lamiales</taxon>
        <taxon>Lamiaceae</taxon>
        <taxon>Nepetoideae</taxon>
        <taxon>Elsholtzieae</taxon>
        <taxon>Perilla</taxon>
    </lineage>
</organism>
<proteinExistence type="predicted"/>
<gene>
    <name evidence="2" type="ORF">C2S53_017219</name>
</gene>
<accession>A0AAD4P1L8</accession>
<sequence>MVQEEKWIKHYCNKHEILLVGEGDFSFAASLATAFGSAVNITATSLDTEETLEWKYPTGAAANLRLLKEKRCTIIHGVDACTMTNHHLLSHRRFDRIVFNFPHAGFPAFEHHTFQIELHRGVVRGFMRSASEMMREKGEVHVTHKTSHPYFRWDIAGVGKEEGFLLLEQANFVITDYPGYQNKRGSGTNSNQSFPVGDCSTYKFVLK</sequence>
<evidence type="ECO:0000313" key="2">
    <source>
        <dbReference type="EMBL" id="KAH6822820.1"/>
    </source>
</evidence>
<keyword evidence="2" id="KW-0808">Transferase</keyword>
<dbReference type="InterPro" id="IPR019446">
    <property type="entry name" value="BMT5-like"/>
</dbReference>
<dbReference type="EMBL" id="SDAM02001188">
    <property type="protein sequence ID" value="KAH6822820.1"/>
    <property type="molecule type" value="Genomic_DNA"/>
</dbReference>